<dbReference type="Proteomes" id="UP001432062">
    <property type="component" value="Chromosome"/>
</dbReference>
<dbReference type="InterPro" id="IPR036170">
    <property type="entry name" value="YezG-like_sf"/>
</dbReference>
<name>A0ABZ1Z5H5_9NOCA</name>
<evidence type="ECO:0000313" key="2">
    <source>
        <dbReference type="EMBL" id="WUV50799.1"/>
    </source>
</evidence>
<gene>
    <name evidence="2" type="ORF">OG563_22925</name>
</gene>
<organism evidence="2 3">
    <name type="scientific">Nocardia vinacea</name>
    <dbReference type="NCBI Taxonomy" id="96468"/>
    <lineage>
        <taxon>Bacteria</taxon>
        <taxon>Bacillati</taxon>
        <taxon>Actinomycetota</taxon>
        <taxon>Actinomycetes</taxon>
        <taxon>Mycobacteriales</taxon>
        <taxon>Nocardiaceae</taxon>
        <taxon>Nocardia</taxon>
    </lineage>
</organism>
<dbReference type="EMBL" id="CP109441">
    <property type="protein sequence ID" value="WUV50799.1"/>
    <property type="molecule type" value="Genomic_DNA"/>
</dbReference>
<dbReference type="SUPFAM" id="SSF160424">
    <property type="entry name" value="BH3703-like"/>
    <property type="match status" value="1"/>
</dbReference>
<proteinExistence type="predicted"/>
<keyword evidence="3" id="KW-1185">Reference proteome</keyword>
<evidence type="ECO:0000313" key="3">
    <source>
        <dbReference type="Proteomes" id="UP001432062"/>
    </source>
</evidence>
<dbReference type="RefSeq" id="WP_327095463.1">
    <property type="nucleotide sequence ID" value="NZ_CP109149.1"/>
</dbReference>
<evidence type="ECO:0000256" key="1">
    <source>
        <dbReference type="SAM" id="MobiDB-lite"/>
    </source>
</evidence>
<accession>A0ABZ1Z5H5</accession>
<reference evidence="2" key="1">
    <citation type="submission" date="2022-10" db="EMBL/GenBank/DDBJ databases">
        <title>The complete genomes of actinobacterial strains from the NBC collection.</title>
        <authorList>
            <person name="Joergensen T.S."/>
            <person name="Alvarez Arevalo M."/>
            <person name="Sterndorff E.B."/>
            <person name="Faurdal D."/>
            <person name="Vuksanovic O."/>
            <person name="Mourched A.-S."/>
            <person name="Charusanti P."/>
            <person name="Shaw S."/>
            <person name="Blin K."/>
            <person name="Weber T."/>
        </authorList>
    </citation>
    <scope>NUCLEOTIDE SEQUENCE</scope>
    <source>
        <strain evidence="2">NBC_01482</strain>
    </source>
</reference>
<sequence>MNQASRSDSVGGGGRATGDGQIDGPSTAVADSAGRYVDTLVSRIASELGELGPLGWQRLNAVFALTVTVESARVEFTGAHRPVRLEVPESVVALVRQYRAEIAASGTEPWWRLLLRANVYGDVEVDYDYGDEPFPADQLFRPEAYRADVAAYPRPRLPVWLAAYMNHRDRQCRRPRRAVAAALVGRAHGVTARPVDPELPSFPQLWARWSMISAAHVAVSSDRGPRVVPSNGWFESGGNGSSGSTLYAIPGGRAVLSGGVWDAPALNAAYNGGIDLPNLYGGAPDWVTNAVLSPRAAVGLLSFCFWWDGQRWYCGESPSVQQCGVAMPQIWQSHTVIETVARLLSGDPGTRTRTAVARLLTAAEHGEVTRELLVDAFGRDGDLEAATRQLSAAGLLAPRSNRVHAMGFHLSDGRRPCDDRIVL</sequence>
<feature type="region of interest" description="Disordered" evidence="1">
    <location>
        <begin position="1"/>
        <end position="28"/>
    </location>
</feature>
<protein>
    <submittedName>
        <fullName evidence="2">Uncharacterized protein</fullName>
    </submittedName>
</protein>